<dbReference type="EMBL" id="WTVA01000015">
    <property type="protein sequence ID" value="MZR23769.1"/>
    <property type="molecule type" value="Genomic_DNA"/>
</dbReference>
<gene>
    <name evidence="2" type="ORF">GQF03_15635</name>
</gene>
<dbReference type="RefSeq" id="WP_161340201.1">
    <property type="nucleotide sequence ID" value="NZ_JBHSDG010000003.1"/>
</dbReference>
<feature type="transmembrane region" description="Helical" evidence="1">
    <location>
        <begin position="85"/>
        <end position="106"/>
    </location>
</feature>
<keyword evidence="3" id="KW-1185">Reference proteome</keyword>
<keyword evidence="1" id="KW-0812">Transmembrane</keyword>
<reference evidence="2 3" key="1">
    <citation type="journal article" date="2014" name="Int. J. Syst. Evol. Microbiol.">
        <title>Sneathiella chungangensis sp. nov., isolated from a marine sand, and emended description of the genus Sneathiella.</title>
        <authorList>
            <person name="Siamphan C."/>
            <person name="Kim H."/>
            <person name="Lee J.S."/>
            <person name="Kim W."/>
        </authorList>
    </citation>
    <scope>NUCLEOTIDE SEQUENCE [LARGE SCALE GENOMIC DNA]</scope>
    <source>
        <strain evidence="2 3">KCTC 32476</strain>
    </source>
</reference>
<name>A0A845MIX1_9PROT</name>
<dbReference type="OrthoDB" id="7060889at2"/>
<protein>
    <submittedName>
        <fullName evidence="2">Uncharacterized protein</fullName>
    </submittedName>
</protein>
<feature type="transmembrane region" description="Helical" evidence="1">
    <location>
        <begin position="12"/>
        <end position="33"/>
    </location>
</feature>
<evidence type="ECO:0000313" key="2">
    <source>
        <dbReference type="EMBL" id="MZR23769.1"/>
    </source>
</evidence>
<comment type="caution">
    <text evidence="2">The sequence shown here is derived from an EMBL/GenBank/DDBJ whole genome shotgun (WGS) entry which is preliminary data.</text>
</comment>
<feature type="transmembrane region" description="Helical" evidence="1">
    <location>
        <begin position="53"/>
        <end position="73"/>
    </location>
</feature>
<proteinExistence type="predicted"/>
<feature type="transmembrane region" description="Helical" evidence="1">
    <location>
        <begin position="200"/>
        <end position="224"/>
    </location>
</feature>
<dbReference type="Proteomes" id="UP000445696">
    <property type="component" value="Unassembled WGS sequence"/>
</dbReference>
<accession>A0A845MIX1</accession>
<dbReference type="AlphaFoldDB" id="A0A845MIX1"/>
<evidence type="ECO:0000313" key="3">
    <source>
        <dbReference type="Proteomes" id="UP000445696"/>
    </source>
</evidence>
<keyword evidence="1" id="KW-0472">Membrane</keyword>
<feature type="transmembrane region" description="Helical" evidence="1">
    <location>
        <begin position="126"/>
        <end position="144"/>
    </location>
</feature>
<feature type="transmembrane region" description="Helical" evidence="1">
    <location>
        <begin position="156"/>
        <end position="180"/>
    </location>
</feature>
<keyword evidence="1" id="KW-1133">Transmembrane helix</keyword>
<sequence>MYIRFSITKIIFVLTAIALLLIAADLAVITIKFKFGIHIVTVFEKFILDDEGNVPAFFSSSILLLTFYILLAITLIHRKEKSREFLYWLGLTLIFLFLAFDEAAALHESLVKIFWRVHEPSGFDNYVWPTVYGVLFLLLAAIYFKFVLSLPRKVMILFVLAAILYVGGAIGLEFIGSMYIGQSWYQPLDWEKLADGSYYLIATIEEVGEIFGVLTFIFALLTYIEMKWQGLYLYVGETPTDKETNQLPR</sequence>
<organism evidence="2 3">
    <name type="scientific">Sneathiella chungangensis</name>
    <dbReference type="NCBI Taxonomy" id="1418234"/>
    <lineage>
        <taxon>Bacteria</taxon>
        <taxon>Pseudomonadati</taxon>
        <taxon>Pseudomonadota</taxon>
        <taxon>Alphaproteobacteria</taxon>
        <taxon>Sneathiellales</taxon>
        <taxon>Sneathiellaceae</taxon>
        <taxon>Sneathiella</taxon>
    </lineage>
</organism>
<evidence type="ECO:0000256" key="1">
    <source>
        <dbReference type="SAM" id="Phobius"/>
    </source>
</evidence>